<dbReference type="Proteomes" id="UP000253104">
    <property type="component" value="Chromosome mHSR5_C"/>
</dbReference>
<evidence type="ECO:0000256" key="1">
    <source>
        <dbReference type="SAM" id="MobiDB-lite"/>
    </source>
</evidence>
<protein>
    <submittedName>
        <fullName evidence="2">Uncharacterized protein</fullName>
    </submittedName>
</protein>
<organism evidence="2 3">
    <name type="scientific">Burkholderia pyrrocinia</name>
    <name type="common">Pseudomonas pyrrocinia</name>
    <dbReference type="NCBI Taxonomy" id="60550"/>
    <lineage>
        <taxon>Bacteria</taxon>
        <taxon>Pseudomonadati</taxon>
        <taxon>Pseudomonadota</taxon>
        <taxon>Betaproteobacteria</taxon>
        <taxon>Burkholderiales</taxon>
        <taxon>Burkholderiaceae</taxon>
        <taxon>Burkholderia</taxon>
        <taxon>Burkholderia cepacia complex</taxon>
    </lineage>
</organism>
<evidence type="ECO:0000313" key="3">
    <source>
        <dbReference type="Proteomes" id="UP000253104"/>
    </source>
</evidence>
<dbReference type="EMBL" id="CP024904">
    <property type="protein sequence ID" value="AXF26062.1"/>
    <property type="molecule type" value="Genomic_DNA"/>
</dbReference>
<proteinExistence type="predicted"/>
<gene>
    <name evidence="2" type="ORF">CUJ89_37495</name>
</gene>
<reference evidence="2 3" key="1">
    <citation type="journal article" date="2018" name="ISME J.">
        <title>Involvement of Burkholderiaceae and sulfurous volatiles in disease-suppressive soils.</title>
        <authorList>
            <person name="Carrion V.J."/>
            <person name="Cordovez V."/>
            <person name="Tyc O."/>
            <person name="Etalo D.W."/>
            <person name="de Bruijn I."/>
            <person name="de Jager V.C."/>
            <person name="Medema M.H."/>
            <person name="Eberl L."/>
            <person name="Raaijmakers J.M."/>
        </authorList>
    </citation>
    <scope>NUCLEOTIDE SEQUENCE [LARGE SCALE GENOMIC DNA]</scope>
    <source>
        <strain evidence="3">mHSR5</strain>
    </source>
</reference>
<feature type="compositionally biased region" description="Polar residues" evidence="1">
    <location>
        <begin position="44"/>
        <end position="53"/>
    </location>
</feature>
<accession>A0A2Z5N8W5</accession>
<feature type="region of interest" description="Disordered" evidence="1">
    <location>
        <begin position="36"/>
        <end position="59"/>
    </location>
</feature>
<sequence>MGSSISRRVRNASFRDQHRVVESGDDCLRHLAVEPDTPDIESMSPLQPASQLVPTRAAL</sequence>
<evidence type="ECO:0000313" key="2">
    <source>
        <dbReference type="EMBL" id="AXF26062.1"/>
    </source>
</evidence>
<name>A0A2Z5N8W5_BURPY</name>
<dbReference type="AlphaFoldDB" id="A0A2Z5N8W5"/>